<organism evidence="3 4">
    <name type="scientific">Pelomonas aquatica</name>
    <dbReference type="NCBI Taxonomy" id="431058"/>
    <lineage>
        <taxon>Bacteria</taxon>
        <taxon>Pseudomonadati</taxon>
        <taxon>Pseudomonadota</taxon>
        <taxon>Betaproteobacteria</taxon>
        <taxon>Burkholderiales</taxon>
        <taxon>Sphaerotilaceae</taxon>
        <taxon>Roseateles</taxon>
    </lineage>
</organism>
<feature type="signal peptide" evidence="1">
    <location>
        <begin position="1"/>
        <end position="26"/>
    </location>
</feature>
<reference evidence="3" key="1">
    <citation type="submission" date="2019-02" db="EMBL/GenBank/DDBJ databases">
        <title>Draft genome of the type strain Pelomonas aquatica CCUG 52575T.</title>
        <authorList>
            <person name="Gomila M."/>
            <person name="Lalucat J."/>
        </authorList>
    </citation>
    <scope>NUCLEOTIDE SEQUENCE</scope>
    <source>
        <strain evidence="3">CCUG 52575</strain>
    </source>
</reference>
<sequence>MTIRNIRWSLMTLGATAALASTSAHAVWTFDTSGNNGTSTNTGTYSYVGASGDPSVSLSGVYAANNASSVVTGNWSNASTANGSANPVSFGSYGIGMQSDGTNAPNHALDNVGNTEAILLSFGSSVVLNSIGLGYTSRGKCSNGTTLANNATCPTGTTLLADTPTTANPTIKVDTSVFRWTGTAAPPSLAGVSATTMAGWELVGNYGDMVVATSNPYNLVNSSGKASSWWLISAYNSGFAQTANSSTSIATENRGISTPGNDYFKLYAVAGSKCTGTVNTQGVCGGSTTKVPEPATLALTSAALIGLAGLRRRKAGHLV</sequence>
<dbReference type="Proteomes" id="UP001152766">
    <property type="component" value="Unassembled WGS sequence"/>
</dbReference>
<dbReference type="RefSeq" id="WP_268152314.1">
    <property type="nucleotide sequence ID" value="NZ_JAPPUW010000015.1"/>
</dbReference>
<evidence type="ECO:0000313" key="3">
    <source>
        <dbReference type="EMBL" id="MDG0862939.1"/>
    </source>
</evidence>
<dbReference type="Pfam" id="PF07589">
    <property type="entry name" value="PEP-CTERM"/>
    <property type="match status" value="1"/>
</dbReference>
<accession>A0A9X4LH82</accession>
<name>A0A9X4LH82_9BURK</name>
<protein>
    <submittedName>
        <fullName evidence="3">PEP-CTERM sorting domain-containing protein</fullName>
    </submittedName>
</protein>
<evidence type="ECO:0000313" key="4">
    <source>
        <dbReference type="Proteomes" id="UP001152766"/>
    </source>
</evidence>
<evidence type="ECO:0000259" key="2">
    <source>
        <dbReference type="Pfam" id="PF07589"/>
    </source>
</evidence>
<evidence type="ECO:0000256" key="1">
    <source>
        <dbReference type="SAM" id="SignalP"/>
    </source>
</evidence>
<feature type="domain" description="Ice-binding protein C-terminal" evidence="2">
    <location>
        <begin position="291"/>
        <end position="313"/>
    </location>
</feature>
<comment type="caution">
    <text evidence="3">The sequence shown here is derived from an EMBL/GenBank/DDBJ whole genome shotgun (WGS) entry which is preliminary data.</text>
</comment>
<dbReference type="InterPro" id="IPR013424">
    <property type="entry name" value="Ice-binding_C"/>
</dbReference>
<proteinExistence type="predicted"/>
<keyword evidence="1" id="KW-0732">Signal</keyword>
<feature type="chain" id="PRO_5040913061" evidence="1">
    <location>
        <begin position="27"/>
        <end position="319"/>
    </location>
</feature>
<gene>
    <name evidence="3" type="ORF">EXJ73_10695</name>
</gene>
<keyword evidence="4" id="KW-1185">Reference proteome</keyword>
<dbReference type="EMBL" id="SGUG01000013">
    <property type="protein sequence ID" value="MDG0862939.1"/>
    <property type="molecule type" value="Genomic_DNA"/>
</dbReference>
<dbReference type="AlphaFoldDB" id="A0A9X4LH82"/>
<dbReference type="NCBIfam" id="TIGR02595">
    <property type="entry name" value="PEP_CTERM"/>
    <property type="match status" value="1"/>
</dbReference>